<feature type="transmembrane region" description="Helical" evidence="1">
    <location>
        <begin position="173"/>
        <end position="193"/>
    </location>
</feature>
<name>A0A345HQE1_9ACTN</name>
<keyword evidence="1" id="KW-0812">Transmembrane</keyword>
<dbReference type="AlphaFoldDB" id="A0A345HQE1"/>
<feature type="transmembrane region" description="Helical" evidence="1">
    <location>
        <begin position="12"/>
        <end position="30"/>
    </location>
</feature>
<dbReference type="RefSeq" id="WP_114660249.1">
    <property type="nucleotide sequence ID" value="NZ_CP031194.1"/>
</dbReference>
<organism evidence="2 3">
    <name type="scientific">Streptomyces paludis</name>
    <dbReference type="NCBI Taxonomy" id="2282738"/>
    <lineage>
        <taxon>Bacteria</taxon>
        <taxon>Bacillati</taxon>
        <taxon>Actinomycetota</taxon>
        <taxon>Actinomycetes</taxon>
        <taxon>Kitasatosporales</taxon>
        <taxon>Streptomycetaceae</taxon>
        <taxon>Streptomyces</taxon>
    </lineage>
</organism>
<feature type="transmembrane region" description="Helical" evidence="1">
    <location>
        <begin position="200"/>
        <end position="217"/>
    </location>
</feature>
<accession>A0A345HQE1</accession>
<reference evidence="3" key="1">
    <citation type="submission" date="2018-07" db="EMBL/GenBank/DDBJ databases">
        <authorList>
            <person name="Zhao J."/>
        </authorList>
    </citation>
    <scope>NUCLEOTIDE SEQUENCE [LARGE SCALE GENOMIC DNA]</scope>
    <source>
        <strain evidence="3">GSSD-12</strain>
    </source>
</reference>
<feature type="transmembrane region" description="Helical" evidence="1">
    <location>
        <begin position="232"/>
        <end position="252"/>
    </location>
</feature>
<dbReference type="KEGG" id="spad:DVK44_15770"/>
<protein>
    <submittedName>
        <fullName evidence="2">Uncharacterized protein</fullName>
    </submittedName>
</protein>
<evidence type="ECO:0000256" key="1">
    <source>
        <dbReference type="SAM" id="Phobius"/>
    </source>
</evidence>
<dbReference type="Proteomes" id="UP000253868">
    <property type="component" value="Chromosome"/>
</dbReference>
<evidence type="ECO:0000313" key="2">
    <source>
        <dbReference type="EMBL" id="AXG78915.1"/>
    </source>
</evidence>
<proteinExistence type="predicted"/>
<dbReference type="EMBL" id="CP031194">
    <property type="protein sequence ID" value="AXG78915.1"/>
    <property type="molecule type" value="Genomic_DNA"/>
</dbReference>
<feature type="transmembrane region" description="Helical" evidence="1">
    <location>
        <begin position="50"/>
        <end position="69"/>
    </location>
</feature>
<feature type="transmembrane region" description="Helical" evidence="1">
    <location>
        <begin position="146"/>
        <end position="167"/>
    </location>
</feature>
<sequence length="264" mass="26633">MNGTSPAASRVAAPAAAALAAGAYLLLMPWDPRANVPVEPGSDTLTTGHTWWGVGLFILILVGLAATVGRFTDRPGVAMAAVGGVPSALLLASYLTHEPEADGFDGLWPTSWLFAAVLMVAGSCLVAALARPGRDSALLPGDANNLLLPAVYAGVAAFTAFFLKAIAADSGPVARTVSGILSLALGYGLGWALRATGRGLGTTVALVAGAVVLIAAIDNSAAPLWGRHMPDLAAWTVTVAAYVLGTALAFAVHPGRAVPTRPAH</sequence>
<gene>
    <name evidence="2" type="ORF">DVK44_15770</name>
</gene>
<dbReference type="OrthoDB" id="3389865at2"/>
<keyword evidence="1" id="KW-1133">Transmembrane helix</keyword>
<keyword evidence="1" id="KW-0472">Membrane</keyword>
<keyword evidence="3" id="KW-1185">Reference proteome</keyword>
<evidence type="ECO:0000313" key="3">
    <source>
        <dbReference type="Proteomes" id="UP000253868"/>
    </source>
</evidence>
<feature type="transmembrane region" description="Helical" evidence="1">
    <location>
        <begin position="76"/>
        <end position="95"/>
    </location>
</feature>
<feature type="transmembrane region" description="Helical" evidence="1">
    <location>
        <begin position="107"/>
        <end position="130"/>
    </location>
</feature>